<keyword evidence="1" id="KW-0479">Metal-binding</keyword>
<dbReference type="GeneID" id="63767778"/>
<evidence type="ECO:0000256" key="5">
    <source>
        <dbReference type="ARBA" id="ARBA00023242"/>
    </source>
</evidence>
<protein>
    <recommendedName>
        <fullName evidence="7">Zn(2)-C6 fungal-type domain-containing protein</fullName>
    </recommendedName>
</protein>
<dbReference type="PROSITE" id="PS00463">
    <property type="entry name" value="ZN2_CY6_FUNGAL_1"/>
    <property type="match status" value="1"/>
</dbReference>
<dbReference type="GO" id="GO:0006351">
    <property type="term" value="P:DNA-templated transcription"/>
    <property type="evidence" value="ECO:0007669"/>
    <property type="project" value="InterPro"/>
</dbReference>
<dbReference type="InterPro" id="IPR036864">
    <property type="entry name" value="Zn2-C6_fun-type_DNA-bd_sf"/>
</dbReference>
<feature type="compositionally biased region" description="Low complexity" evidence="6">
    <location>
        <begin position="151"/>
        <end position="161"/>
    </location>
</feature>
<accession>A0A1L9TU97</accession>
<name>A0A1L9TU97_9EURO</name>
<feature type="compositionally biased region" description="Polar residues" evidence="6">
    <location>
        <begin position="118"/>
        <end position="134"/>
    </location>
</feature>
<dbReference type="PROSITE" id="PS50048">
    <property type="entry name" value="ZN2_CY6_FUNGAL_2"/>
    <property type="match status" value="1"/>
</dbReference>
<dbReference type="Gene3D" id="4.10.240.10">
    <property type="entry name" value="Zn(2)-C6 fungal-type DNA-binding domain"/>
    <property type="match status" value="1"/>
</dbReference>
<feature type="region of interest" description="Disordered" evidence="6">
    <location>
        <begin position="88"/>
        <end position="161"/>
    </location>
</feature>
<proteinExistence type="predicted"/>
<dbReference type="PANTHER" id="PTHR47425:SF2">
    <property type="entry name" value="FARB-RELATED"/>
    <property type="match status" value="1"/>
</dbReference>
<feature type="domain" description="Zn(2)-C6 fungal-type" evidence="7">
    <location>
        <begin position="51"/>
        <end position="83"/>
    </location>
</feature>
<keyword evidence="3" id="KW-0238">DNA-binding</keyword>
<dbReference type="InterPro" id="IPR052761">
    <property type="entry name" value="Fungal_Detox/Toxin_TFs"/>
</dbReference>
<dbReference type="AlphaFoldDB" id="A0A1L9TU97"/>
<evidence type="ECO:0000256" key="3">
    <source>
        <dbReference type="ARBA" id="ARBA00023125"/>
    </source>
</evidence>
<dbReference type="InterPro" id="IPR001138">
    <property type="entry name" value="Zn2Cys6_DnaBD"/>
</dbReference>
<evidence type="ECO:0000256" key="6">
    <source>
        <dbReference type="SAM" id="MobiDB-lite"/>
    </source>
</evidence>
<dbReference type="GO" id="GO:0000981">
    <property type="term" value="F:DNA-binding transcription factor activity, RNA polymerase II-specific"/>
    <property type="evidence" value="ECO:0007669"/>
    <property type="project" value="InterPro"/>
</dbReference>
<sequence length="887" mass="96124">MNSSENEPLLIEPSPDASSSEASLGFDKNPKTKTLLLGKMDKPPRKRSRIACTWCRDRKVRCDASSHGTPCTNCELDQQECVVHSASQSKNIRAKKPASRHQPYPSPTTPSTAKPSVFQPSEASSRSPLITHSWNEGAVDQTPWRTPPHPSSSTSSASSSTTQLSTTSDVFYSFHPFLTLPGLSDIPQEDIQYLTIKGCFRVPSGATLDEFIRKYFLYVHPCLPIINEAEFWQMYYRQPSPDGENGGTSLFTFQAMLFASSAFVSPGAIQSAGFPDTRTARSALYTRAKLLYDLGCEKSPLSTAQGSLLLTHQSSPSDLHAGSLWLSIAIQSAIVYNALQPESTDNTRKRIWWCILLRDRMIALGLRRHPQITPQTLDLDLGLSGTGVACGSVLGEKDLEDEISGSEVYEPETKRLLAKVVGVQCELAVCLGDVLAVVHSSASSSTNIGGGKSSGGMKTSQAQGNETPCVKKQAAQCKASLLQWSTRAKAALGAVVNSHMTHGSVGLLFGLTFFYYHAARIALCNFEALSIQLNKDSTPHNTKPDQDTEDADHERIQDELEDATGCITDTIKRFLAQGVAHHLPISAVPLIAHPLLLSALDVRLASTKSQSATRKRRFRYYANLMQVFQQRYDGTDTVAAFIQQTLQLAGYILPRPQARGLPSGSDQSAAGSPSSGKCSSWSELFADFPKLYLRLLFALDYALSRGYFPSYGGVQGFLGGDDIHIKGDDGAGEIGSIQHSISDGIPGSGVRASTSSPYMAFASGSGSDGHAPTNLYTLLDSEQQQQQQQNSQQNFPAEPYTVPYCETQALDPLVIPTYNPMLDSEYTYPGHLPFTQQNYDCGVHQLRESGMLDANGSPDFLSLGSSSSESYSDIVALPVGVGEEGCV</sequence>
<dbReference type="SMART" id="SM00066">
    <property type="entry name" value="GAL4"/>
    <property type="match status" value="1"/>
</dbReference>
<dbReference type="InterPro" id="IPR007219">
    <property type="entry name" value="XnlR_reg_dom"/>
</dbReference>
<feature type="region of interest" description="Disordered" evidence="6">
    <location>
        <begin position="1"/>
        <end position="48"/>
    </location>
</feature>
<evidence type="ECO:0000256" key="2">
    <source>
        <dbReference type="ARBA" id="ARBA00023015"/>
    </source>
</evidence>
<keyword evidence="4" id="KW-0804">Transcription</keyword>
<dbReference type="PANTHER" id="PTHR47425">
    <property type="entry name" value="FARB-RELATED"/>
    <property type="match status" value="1"/>
</dbReference>
<feature type="compositionally biased region" description="Low complexity" evidence="6">
    <location>
        <begin position="12"/>
        <end position="23"/>
    </location>
</feature>
<keyword evidence="2" id="KW-0805">Transcription regulation</keyword>
<dbReference type="CDD" id="cd12148">
    <property type="entry name" value="fungal_TF_MHR"/>
    <property type="match status" value="1"/>
</dbReference>
<dbReference type="Pfam" id="PF04082">
    <property type="entry name" value="Fungal_trans"/>
    <property type="match status" value="1"/>
</dbReference>
<dbReference type="CDD" id="cd00067">
    <property type="entry name" value="GAL4"/>
    <property type="match status" value="1"/>
</dbReference>
<evidence type="ECO:0000256" key="4">
    <source>
        <dbReference type="ARBA" id="ARBA00023163"/>
    </source>
</evidence>
<dbReference type="VEuPathDB" id="FungiDB:ASPSYDRAFT_86656"/>
<dbReference type="GO" id="GO:0003677">
    <property type="term" value="F:DNA binding"/>
    <property type="evidence" value="ECO:0007669"/>
    <property type="project" value="UniProtKB-KW"/>
</dbReference>
<dbReference type="GO" id="GO:0008270">
    <property type="term" value="F:zinc ion binding"/>
    <property type="evidence" value="ECO:0007669"/>
    <property type="project" value="InterPro"/>
</dbReference>
<evidence type="ECO:0000259" key="7">
    <source>
        <dbReference type="PROSITE" id="PS50048"/>
    </source>
</evidence>
<evidence type="ECO:0000256" key="1">
    <source>
        <dbReference type="ARBA" id="ARBA00022723"/>
    </source>
</evidence>
<organism evidence="8 9">
    <name type="scientific">Aspergillus sydowii CBS 593.65</name>
    <dbReference type="NCBI Taxonomy" id="1036612"/>
    <lineage>
        <taxon>Eukaryota</taxon>
        <taxon>Fungi</taxon>
        <taxon>Dikarya</taxon>
        <taxon>Ascomycota</taxon>
        <taxon>Pezizomycotina</taxon>
        <taxon>Eurotiomycetes</taxon>
        <taxon>Eurotiomycetidae</taxon>
        <taxon>Eurotiales</taxon>
        <taxon>Aspergillaceae</taxon>
        <taxon>Aspergillus</taxon>
        <taxon>Aspergillus subgen. Nidulantes</taxon>
    </lineage>
</organism>
<dbReference type="SUPFAM" id="SSF57701">
    <property type="entry name" value="Zn2/Cys6 DNA-binding domain"/>
    <property type="match status" value="1"/>
</dbReference>
<gene>
    <name evidence="8" type="ORF">ASPSYDRAFT_86656</name>
</gene>
<feature type="region of interest" description="Disordered" evidence="6">
    <location>
        <begin position="443"/>
        <end position="464"/>
    </location>
</feature>
<reference evidence="9" key="1">
    <citation type="journal article" date="2017" name="Genome Biol.">
        <title>Comparative genomics reveals high biological diversity and specific adaptations in the industrially and medically important fungal genus Aspergillus.</title>
        <authorList>
            <person name="de Vries R.P."/>
            <person name="Riley R."/>
            <person name="Wiebenga A."/>
            <person name="Aguilar-Osorio G."/>
            <person name="Amillis S."/>
            <person name="Uchima C.A."/>
            <person name="Anderluh G."/>
            <person name="Asadollahi M."/>
            <person name="Askin M."/>
            <person name="Barry K."/>
            <person name="Battaglia E."/>
            <person name="Bayram O."/>
            <person name="Benocci T."/>
            <person name="Braus-Stromeyer S.A."/>
            <person name="Caldana C."/>
            <person name="Canovas D."/>
            <person name="Cerqueira G.C."/>
            <person name="Chen F."/>
            <person name="Chen W."/>
            <person name="Choi C."/>
            <person name="Clum A."/>
            <person name="Dos Santos R.A."/>
            <person name="Damasio A.R."/>
            <person name="Diallinas G."/>
            <person name="Emri T."/>
            <person name="Fekete E."/>
            <person name="Flipphi M."/>
            <person name="Freyberg S."/>
            <person name="Gallo A."/>
            <person name="Gournas C."/>
            <person name="Habgood R."/>
            <person name="Hainaut M."/>
            <person name="Harispe M.L."/>
            <person name="Henrissat B."/>
            <person name="Hilden K.S."/>
            <person name="Hope R."/>
            <person name="Hossain A."/>
            <person name="Karabika E."/>
            <person name="Karaffa L."/>
            <person name="Karanyi Z."/>
            <person name="Krasevec N."/>
            <person name="Kuo A."/>
            <person name="Kusch H."/>
            <person name="LaButti K."/>
            <person name="Lagendijk E.L."/>
            <person name="Lapidus A."/>
            <person name="Levasseur A."/>
            <person name="Lindquist E."/>
            <person name="Lipzen A."/>
            <person name="Logrieco A.F."/>
            <person name="MacCabe A."/>
            <person name="Maekelae M.R."/>
            <person name="Malavazi I."/>
            <person name="Melin P."/>
            <person name="Meyer V."/>
            <person name="Mielnichuk N."/>
            <person name="Miskei M."/>
            <person name="Molnar A.P."/>
            <person name="Mule G."/>
            <person name="Ngan C.Y."/>
            <person name="Orejas M."/>
            <person name="Orosz E."/>
            <person name="Ouedraogo J.P."/>
            <person name="Overkamp K.M."/>
            <person name="Park H.-S."/>
            <person name="Perrone G."/>
            <person name="Piumi F."/>
            <person name="Punt P.J."/>
            <person name="Ram A.F."/>
            <person name="Ramon A."/>
            <person name="Rauscher S."/>
            <person name="Record E."/>
            <person name="Riano-Pachon D.M."/>
            <person name="Robert V."/>
            <person name="Roehrig J."/>
            <person name="Ruller R."/>
            <person name="Salamov A."/>
            <person name="Salih N.S."/>
            <person name="Samson R.A."/>
            <person name="Sandor E."/>
            <person name="Sanguinetti M."/>
            <person name="Schuetze T."/>
            <person name="Sepcic K."/>
            <person name="Shelest E."/>
            <person name="Sherlock G."/>
            <person name="Sophianopoulou V."/>
            <person name="Squina F.M."/>
            <person name="Sun H."/>
            <person name="Susca A."/>
            <person name="Todd R.B."/>
            <person name="Tsang A."/>
            <person name="Unkles S.E."/>
            <person name="van de Wiele N."/>
            <person name="van Rossen-Uffink D."/>
            <person name="Oliveira J.V."/>
            <person name="Vesth T.C."/>
            <person name="Visser J."/>
            <person name="Yu J.-H."/>
            <person name="Zhou M."/>
            <person name="Andersen M.R."/>
            <person name="Archer D.B."/>
            <person name="Baker S.E."/>
            <person name="Benoit I."/>
            <person name="Brakhage A.A."/>
            <person name="Braus G.H."/>
            <person name="Fischer R."/>
            <person name="Frisvad J.C."/>
            <person name="Goldman G.H."/>
            <person name="Houbraken J."/>
            <person name="Oakley B."/>
            <person name="Pocsi I."/>
            <person name="Scazzocchio C."/>
            <person name="Seiboth B."/>
            <person name="vanKuyk P.A."/>
            <person name="Wortman J."/>
            <person name="Dyer P.S."/>
            <person name="Grigoriev I.V."/>
        </authorList>
    </citation>
    <scope>NUCLEOTIDE SEQUENCE [LARGE SCALE GENOMIC DNA]</scope>
    <source>
        <strain evidence="9">CBS 593.65</strain>
    </source>
</reference>
<keyword evidence="5" id="KW-0539">Nucleus</keyword>
<evidence type="ECO:0000313" key="9">
    <source>
        <dbReference type="Proteomes" id="UP000184356"/>
    </source>
</evidence>
<dbReference type="SMART" id="SM00906">
    <property type="entry name" value="Fungal_trans"/>
    <property type="match status" value="1"/>
</dbReference>
<dbReference type="RefSeq" id="XP_040706813.1">
    <property type="nucleotide sequence ID" value="XM_040851705.1"/>
</dbReference>
<dbReference type="Pfam" id="PF00172">
    <property type="entry name" value="Zn_clus"/>
    <property type="match status" value="1"/>
</dbReference>
<dbReference type="Proteomes" id="UP000184356">
    <property type="component" value="Unassembled WGS sequence"/>
</dbReference>
<evidence type="ECO:0000313" key="8">
    <source>
        <dbReference type="EMBL" id="OJJ63007.1"/>
    </source>
</evidence>
<dbReference type="EMBL" id="KV878583">
    <property type="protein sequence ID" value="OJJ63007.1"/>
    <property type="molecule type" value="Genomic_DNA"/>
</dbReference>
<dbReference type="OrthoDB" id="4161332at2759"/>
<dbReference type="STRING" id="1036612.A0A1L9TU97"/>
<keyword evidence="9" id="KW-1185">Reference proteome</keyword>